<dbReference type="GeneID" id="19270591"/>
<reference evidence="7" key="1">
    <citation type="journal article" date="2015" name="BMC Genomics">
        <title>Genomic and transcriptomic analysis of the endophytic fungus Pestalotiopsis fici reveals its lifestyle and high potential for synthesis of natural products.</title>
        <authorList>
            <person name="Wang X."/>
            <person name="Zhang X."/>
            <person name="Liu L."/>
            <person name="Xiang M."/>
            <person name="Wang W."/>
            <person name="Sun X."/>
            <person name="Che Y."/>
            <person name="Guo L."/>
            <person name="Liu G."/>
            <person name="Guo L."/>
            <person name="Wang C."/>
            <person name="Yin W.B."/>
            <person name="Stadler M."/>
            <person name="Zhang X."/>
            <person name="Liu X."/>
        </authorList>
    </citation>
    <scope>NUCLEOTIDE SEQUENCE [LARGE SCALE GENOMIC DNA]</scope>
    <source>
        <strain evidence="7">W106-1 / CGMCC3.15140</strain>
    </source>
</reference>
<dbReference type="GO" id="GO:0046872">
    <property type="term" value="F:metal ion binding"/>
    <property type="evidence" value="ECO:0007669"/>
    <property type="project" value="UniProtKB-KW"/>
</dbReference>
<dbReference type="Proteomes" id="UP000030651">
    <property type="component" value="Unassembled WGS sequence"/>
</dbReference>
<dbReference type="OMA" id="YCLILNA"/>
<dbReference type="PANTHER" id="PTHR10543:SF24">
    <property type="entry name" value="CAROTENOID ISOMEROOXYGENASE"/>
    <property type="match status" value="1"/>
</dbReference>
<dbReference type="Pfam" id="PF03055">
    <property type="entry name" value="RPE65"/>
    <property type="match status" value="1"/>
</dbReference>
<evidence type="ECO:0000256" key="1">
    <source>
        <dbReference type="ARBA" id="ARBA00006787"/>
    </source>
</evidence>
<keyword evidence="2 5" id="KW-0479">Metal-binding</keyword>
<proteinExistence type="inferred from homology"/>
<keyword evidence="4 5" id="KW-0408">Iron</keyword>
<keyword evidence="3" id="KW-0560">Oxidoreductase</keyword>
<dbReference type="STRING" id="1229662.W3XE61"/>
<dbReference type="EMBL" id="KI912111">
    <property type="protein sequence ID" value="ETS83702.1"/>
    <property type="molecule type" value="Genomic_DNA"/>
</dbReference>
<gene>
    <name evidence="6" type="ORF">PFICI_05578</name>
</gene>
<dbReference type="PANTHER" id="PTHR10543">
    <property type="entry name" value="BETA-CAROTENE DIOXYGENASE"/>
    <property type="match status" value="1"/>
</dbReference>
<dbReference type="HOGENOM" id="CLU_016472_7_0_1"/>
<dbReference type="AlphaFoldDB" id="W3XE61"/>
<dbReference type="KEGG" id="pfy:PFICI_05578"/>
<dbReference type="GO" id="GO:0010436">
    <property type="term" value="F:carotenoid dioxygenase activity"/>
    <property type="evidence" value="ECO:0007669"/>
    <property type="project" value="TreeGrafter"/>
</dbReference>
<organism evidence="6 7">
    <name type="scientific">Pestalotiopsis fici (strain W106-1 / CGMCC3.15140)</name>
    <dbReference type="NCBI Taxonomy" id="1229662"/>
    <lineage>
        <taxon>Eukaryota</taxon>
        <taxon>Fungi</taxon>
        <taxon>Dikarya</taxon>
        <taxon>Ascomycota</taxon>
        <taxon>Pezizomycotina</taxon>
        <taxon>Sordariomycetes</taxon>
        <taxon>Xylariomycetidae</taxon>
        <taxon>Amphisphaeriales</taxon>
        <taxon>Sporocadaceae</taxon>
        <taxon>Pestalotiopsis</taxon>
    </lineage>
</organism>
<evidence type="ECO:0000256" key="3">
    <source>
        <dbReference type="ARBA" id="ARBA00023002"/>
    </source>
</evidence>
<feature type="binding site" evidence="5">
    <location>
        <position position="353"/>
    </location>
    <ligand>
        <name>Fe cation</name>
        <dbReference type="ChEBI" id="CHEBI:24875"/>
        <note>catalytic</note>
    </ligand>
</feature>
<protein>
    <submittedName>
        <fullName evidence="6">Uncharacterized protein</fullName>
    </submittedName>
</protein>
<feature type="binding site" evidence="5">
    <location>
        <position position="240"/>
    </location>
    <ligand>
        <name>Fe cation</name>
        <dbReference type="ChEBI" id="CHEBI:24875"/>
        <note>catalytic</note>
    </ligand>
</feature>
<evidence type="ECO:0000313" key="6">
    <source>
        <dbReference type="EMBL" id="ETS83702.1"/>
    </source>
</evidence>
<evidence type="ECO:0000256" key="4">
    <source>
        <dbReference type="ARBA" id="ARBA00023004"/>
    </source>
</evidence>
<dbReference type="RefSeq" id="XP_007832350.1">
    <property type="nucleotide sequence ID" value="XM_007834159.1"/>
</dbReference>
<comment type="cofactor">
    <cofactor evidence="5">
        <name>Fe(2+)</name>
        <dbReference type="ChEBI" id="CHEBI:29033"/>
    </cofactor>
    <text evidence="5">Binds 1 Fe(2+) ion per subunit.</text>
</comment>
<keyword evidence="7" id="KW-1185">Reference proteome</keyword>
<dbReference type="InterPro" id="IPR004294">
    <property type="entry name" value="Carotenoid_Oase"/>
</dbReference>
<feature type="binding site" evidence="5">
    <location>
        <position position="568"/>
    </location>
    <ligand>
        <name>Fe cation</name>
        <dbReference type="ChEBI" id="CHEBI:24875"/>
        <note>catalytic</note>
    </ligand>
</feature>
<dbReference type="InParanoid" id="W3XE61"/>
<evidence type="ECO:0000256" key="5">
    <source>
        <dbReference type="PIRSR" id="PIRSR604294-1"/>
    </source>
</evidence>
<evidence type="ECO:0000256" key="2">
    <source>
        <dbReference type="ARBA" id="ARBA00022723"/>
    </source>
</evidence>
<comment type="similarity">
    <text evidence="1">Belongs to the carotenoid oxygenase family.</text>
</comment>
<sequence>MENSTIAKDTSLDESKRYNNYFVPEGDLKYVPPYFRDTPETVDEVTCPTRGEWPSWLTGTFMRIGAGRFTIPLSEDGSKPNAVLQHFFDGLGILHKFRMDNGQVHYSSRHTAEGIVRRAKRDGYVSTGMFGLNANTPLKEAQDPCSALLGAQQSLFLPKGHLAPDEMNVNVTPRRGMHLPQDANPHSRGTASENPETEELLVHTDFNALQVCDAKTLAPKRLLTYAEIDPELAGFGICAHPPKDRVRGHTFNYIISNQGVLSIFALDIRAKPAKLLWKTALPCPPCYIHSLAMTDKYVVFIRNPIHMDVSDTTKQLAQMLEYEPESPTQFFVLDKETGEHISTFSGNGFMFFHSVNAYDYVDPATCEVNIHVDLCSYQGTYIPYREYNLSNIVDPAGPFQDGTLVRYELCNVSTQGLKEKPGRVTTKAAIPGVAAELPRIAKAASMRPGYRYVYFTAGNGGASPGTEVPIGRLGNGLKVVQAAFFGSLAKSDWETGTFVRWQPENGESCPCEPIFVGRPGATEEDDGIVLTIVVNKQGTRSILIALDGRTFKEVARAEMPQVYGMGPHGSFIEG</sequence>
<dbReference type="GO" id="GO:0016121">
    <property type="term" value="P:carotene catabolic process"/>
    <property type="evidence" value="ECO:0007669"/>
    <property type="project" value="TreeGrafter"/>
</dbReference>
<accession>W3XE61</accession>
<dbReference type="OrthoDB" id="407010at2759"/>
<dbReference type="eggNOG" id="KOG1285">
    <property type="taxonomic scope" value="Eukaryota"/>
</dbReference>
<name>W3XE61_PESFW</name>
<feature type="binding site" evidence="5">
    <location>
        <position position="289"/>
    </location>
    <ligand>
        <name>Fe cation</name>
        <dbReference type="ChEBI" id="CHEBI:24875"/>
        <note>catalytic</note>
    </ligand>
</feature>
<evidence type="ECO:0000313" key="7">
    <source>
        <dbReference type="Proteomes" id="UP000030651"/>
    </source>
</evidence>